<dbReference type="RefSeq" id="WP_092751693.1">
    <property type="nucleotide sequence ID" value="NZ_FMAJ01000007.1"/>
</dbReference>
<evidence type="ECO:0000313" key="4">
    <source>
        <dbReference type="Proteomes" id="UP000198723"/>
    </source>
</evidence>
<dbReference type="EMBL" id="FMAJ01000007">
    <property type="protein sequence ID" value="SCB59518.1"/>
    <property type="molecule type" value="Genomic_DNA"/>
</dbReference>
<dbReference type="SUPFAM" id="SSF53474">
    <property type="entry name" value="alpha/beta-Hydrolases"/>
    <property type="match status" value="1"/>
</dbReference>
<accession>A0A1C3Y4V2</accession>
<dbReference type="Proteomes" id="UP000198723">
    <property type="component" value="Unassembled WGS sequence"/>
</dbReference>
<sequence length="258" mass="27170">MFLNIDDHGLHVALYGSEKDPALVLLHSLGTSHAVWERQVRAFSQTHFVICPDFRGHGLSEVSRTPVTVEVLAEDVVAMLAALGVTTFHLAGISIGGLVAQCAAATLPEQVRSLTLLDSNIVSLAPQMWKDRAAKVRAVGIAAIEEAVLSRWTTPQGRQSDEGRGLATMLARTPSEGYAAGCDALAVADCRHSAASLTMPVTVAVGEHDEATPPQAGRALAEAIAGARFEIIEGAAHIPLFERSQAVNALLQRSVTGG</sequence>
<dbReference type="PANTHER" id="PTHR43798">
    <property type="entry name" value="MONOACYLGLYCEROL LIPASE"/>
    <property type="match status" value="1"/>
</dbReference>
<dbReference type="PANTHER" id="PTHR43798:SF31">
    <property type="entry name" value="AB HYDROLASE SUPERFAMILY PROTEIN YCLE"/>
    <property type="match status" value="1"/>
</dbReference>
<organism evidence="3 4">
    <name type="scientific">Rhizobium aethiopicum</name>
    <dbReference type="NCBI Taxonomy" id="1138170"/>
    <lineage>
        <taxon>Bacteria</taxon>
        <taxon>Pseudomonadati</taxon>
        <taxon>Pseudomonadota</taxon>
        <taxon>Alphaproteobacteria</taxon>
        <taxon>Hyphomicrobiales</taxon>
        <taxon>Rhizobiaceae</taxon>
        <taxon>Rhizobium/Agrobacterium group</taxon>
        <taxon>Rhizobium</taxon>
    </lineage>
</organism>
<dbReference type="InterPro" id="IPR000073">
    <property type="entry name" value="AB_hydrolase_1"/>
</dbReference>
<name>A0A1C3Y4V2_9HYPH</name>
<dbReference type="Pfam" id="PF00561">
    <property type="entry name" value="Abhydrolase_1"/>
    <property type="match status" value="1"/>
</dbReference>
<evidence type="ECO:0000256" key="1">
    <source>
        <dbReference type="ARBA" id="ARBA00022801"/>
    </source>
</evidence>
<dbReference type="InterPro" id="IPR050266">
    <property type="entry name" value="AB_hydrolase_sf"/>
</dbReference>
<dbReference type="STRING" id="1138170.GA0061105_107207"/>
<evidence type="ECO:0000259" key="2">
    <source>
        <dbReference type="Pfam" id="PF00561"/>
    </source>
</evidence>
<keyword evidence="1" id="KW-0378">Hydrolase</keyword>
<dbReference type="GO" id="GO:0016020">
    <property type="term" value="C:membrane"/>
    <property type="evidence" value="ECO:0007669"/>
    <property type="project" value="TreeGrafter"/>
</dbReference>
<reference evidence="3 4" key="1">
    <citation type="submission" date="2016-08" db="EMBL/GenBank/DDBJ databases">
        <authorList>
            <person name="Seilhamer J.J."/>
        </authorList>
    </citation>
    <scope>NUCLEOTIDE SEQUENCE [LARGE SCALE GENOMIC DNA]</scope>
    <source>
        <strain evidence="3 4">HBR26</strain>
    </source>
</reference>
<proteinExistence type="predicted"/>
<gene>
    <name evidence="3" type="ORF">GA0061105_107207</name>
</gene>
<evidence type="ECO:0000313" key="3">
    <source>
        <dbReference type="EMBL" id="SCB59518.1"/>
    </source>
</evidence>
<dbReference type="Gene3D" id="3.40.50.1820">
    <property type="entry name" value="alpha/beta hydrolase"/>
    <property type="match status" value="1"/>
</dbReference>
<dbReference type="AlphaFoldDB" id="A0A1C3Y4V2"/>
<dbReference type="InterPro" id="IPR029058">
    <property type="entry name" value="AB_hydrolase_fold"/>
</dbReference>
<feature type="domain" description="AB hydrolase-1" evidence="2">
    <location>
        <begin position="21"/>
        <end position="243"/>
    </location>
</feature>
<dbReference type="GO" id="GO:0016787">
    <property type="term" value="F:hydrolase activity"/>
    <property type="evidence" value="ECO:0007669"/>
    <property type="project" value="UniProtKB-KW"/>
</dbReference>
<dbReference type="PRINTS" id="PR00111">
    <property type="entry name" value="ABHYDROLASE"/>
</dbReference>
<protein>
    <submittedName>
        <fullName evidence="3">3-oxoadipate enol-lactonase</fullName>
    </submittedName>
</protein>